<keyword evidence="12" id="KW-0175">Coiled coil</keyword>
<keyword evidence="4 11" id="KW-0347">Helicase</keyword>
<keyword evidence="7" id="KW-0413">Isomerase</keyword>
<dbReference type="Gene3D" id="1.10.486.10">
    <property type="entry name" value="PCRA, domain 4"/>
    <property type="match status" value="1"/>
</dbReference>
<dbReference type="GO" id="GO:0016887">
    <property type="term" value="F:ATP hydrolysis activity"/>
    <property type="evidence" value="ECO:0007669"/>
    <property type="project" value="RHEA"/>
</dbReference>
<dbReference type="CDD" id="cd17932">
    <property type="entry name" value="DEXQc_UvrD"/>
    <property type="match status" value="1"/>
</dbReference>
<dbReference type="InterPro" id="IPR027417">
    <property type="entry name" value="P-loop_NTPase"/>
</dbReference>
<dbReference type="Gene3D" id="1.10.10.160">
    <property type="match status" value="1"/>
</dbReference>
<protein>
    <recommendedName>
        <fullName evidence="9">DNA 3'-5' helicase</fullName>
        <ecNumber evidence="9">5.6.2.4</ecNumber>
    </recommendedName>
</protein>
<dbReference type="PANTHER" id="PTHR11070">
    <property type="entry name" value="UVRD / RECB / PCRA DNA HELICASE FAMILY MEMBER"/>
    <property type="match status" value="1"/>
</dbReference>
<evidence type="ECO:0000256" key="4">
    <source>
        <dbReference type="ARBA" id="ARBA00022806"/>
    </source>
</evidence>
<feature type="binding site" evidence="11">
    <location>
        <begin position="23"/>
        <end position="30"/>
    </location>
    <ligand>
        <name>ATP</name>
        <dbReference type="ChEBI" id="CHEBI:30616"/>
    </ligand>
</feature>
<evidence type="ECO:0000313" key="16">
    <source>
        <dbReference type="Proteomes" id="UP000286268"/>
    </source>
</evidence>
<dbReference type="InterPro" id="IPR000212">
    <property type="entry name" value="DNA_helicase_UvrD/REP"/>
</dbReference>
<comment type="similarity">
    <text evidence="1">Belongs to the helicase family. UvrD subfamily.</text>
</comment>
<evidence type="ECO:0000313" key="15">
    <source>
        <dbReference type="EMBL" id="QAA34096.1"/>
    </source>
</evidence>
<comment type="catalytic activity">
    <reaction evidence="10">
        <text>ATP + H2O = ADP + phosphate + H(+)</text>
        <dbReference type="Rhea" id="RHEA:13065"/>
        <dbReference type="ChEBI" id="CHEBI:15377"/>
        <dbReference type="ChEBI" id="CHEBI:15378"/>
        <dbReference type="ChEBI" id="CHEBI:30616"/>
        <dbReference type="ChEBI" id="CHEBI:43474"/>
        <dbReference type="ChEBI" id="CHEBI:456216"/>
        <dbReference type="EC" id="5.6.2.4"/>
    </reaction>
</comment>
<dbReference type="GO" id="GO:0003677">
    <property type="term" value="F:DNA binding"/>
    <property type="evidence" value="ECO:0007669"/>
    <property type="project" value="UniProtKB-KW"/>
</dbReference>
<evidence type="ECO:0000256" key="2">
    <source>
        <dbReference type="ARBA" id="ARBA00022741"/>
    </source>
</evidence>
<evidence type="ECO:0000256" key="12">
    <source>
        <dbReference type="SAM" id="Coils"/>
    </source>
</evidence>
<feature type="coiled-coil region" evidence="12">
    <location>
        <begin position="470"/>
        <end position="497"/>
    </location>
</feature>
<dbReference type="RefSeq" id="WP_128214818.1">
    <property type="nucleotide sequence ID" value="NZ_CP025746.1"/>
</dbReference>
<dbReference type="InterPro" id="IPR014017">
    <property type="entry name" value="DNA_helicase_UvrD-like_C"/>
</dbReference>
<dbReference type="OrthoDB" id="9810135at2"/>
<dbReference type="InterPro" id="IPR014016">
    <property type="entry name" value="UvrD-like_ATP-bd"/>
</dbReference>
<dbReference type="InterPro" id="IPR013986">
    <property type="entry name" value="DExx_box_DNA_helicase_dom_sf"/>
</dbReference>
<feature type="domain" description="UvrD-like helicase C-terminal" evidence="14">
    <location>
        <begin position="271"/>
        <end position="537"/>
    </location>
</feature>
<evidence type="ECO:0000256" key="9">
    <source>
        <dbReference type="ARBA" id="ARBA00034808"/>
    </source>
</evidence>
<dbReference type="PROSITE" id="PS51217">
    <property type="entry name" value="UVRD_HELICASE_CTER"/>
    <property type="match status" value="1"/>
</dbReference>
<keyword evidence="2 11" id="KW-0547">Nucleotide-binding</keyword>
<comment type="catalytic activity">
    <reaction evidence="8">
        <text>Couples ATP hydrolysis with the unwinding of duplex DNA by translocating in the 3'-5' direction.</text>
        <dbReference type="EC" id="5.6.2.4"/>
    </reaction>
</comment>
<dbReference type="PANTHER" id="PTHR11070:SF2">
    <property type="entry name" value="ATP-DEPENDENT DNA HELICASE SRS2"/>
    <property type="match status" value="1"/>
</dbReference>
<evidence type="ECO:0000256" key="10">
    <source>
        <dbReference type="ARBA" id="ARBA00048988"/>
    </source>
</evidence>
<dbReference type="EC" id="5.6.2.4" evidence="9"/>
<dbReference type="GO" id="GO:0005829">
    <property type="term" value="C:cytosol"/>
    <property type="evidence" value="ECO:0007669"/>
    <property type="project" value="TreeGrafter"/>
</dbReference>
<sequence length="668" mass="78560">MTNLDEFQEQAVRCNSRNTLVIAAPGSGKTMVIINRIKFLIEQKKVDPSNIVVITFTRAAAQNMKDRFTKLCKLNNYPFFGTFHGLFYKILKRHQRNVDLINPSEGYRLINKVLLEKLDEVGEEKVKEVLNNISIFKTSNTSIDEFETSISKEVFIECYEKYEDYKKQRNLMDFDDLQLRCKELFLREPKILNGYRKLFRYILVDEFQDCDDLQISLLKLLNNSNSVFAVGDEDQCIYTFRGSKPEYMVEFHNNFEQGEKFYLNYNYRSTSNIVDLSKEIIVNNKNRNNKKIQYFRKETGRLEVVIPFNESAQIEDIIGKIKGFKNSGDRYKDNAILYRTNMESRSIIDGFIRHKIPFKLLDKEYNFFHHFICKDILAYLKLSIDPWDMESFARVINKPFRYISKSNLEKVSASRIKESNFKKLMELGDIHPFQLKKIDELQRDVANLNKMTLSSAIDFILFELEYYSYLREYSDKFKQSINELDEIVEEFKEISREFKSIITLLAHVETVEENIKNSIRKSEDDSVILSTIHGVKGMEFKNVYVIDVNEDIIPHKNAEEDAEEERRLFYVGVTRAKDNLFIYSPKMLRGKFKGRSRFLEEIAIEEYIVREDYGFNTGDRVFHKSFGSGTVKGTTEDNIEITFDDGMVRGFSIKILVENMLISKIDKQ</sequence>
<keyword evidence="6" id="KW-0238">DNA-binding</keyword>
<dbReference type="PROSITE" id="PS51198">
    <property type="entry name" value="UVRD_HELICASE_ATP_BIND"/>
    <property type="match status" value="1"/>
</dbReference>
<keyword evidence="5 11" id="KW-0067">ATP-binding</keyword>
<evidence type="ECO:0000256" key="7">
    <source>
        <dbReference type="ARBA" id="ARBA00023235"/>
    </source>
</evidence>
<organism evidence="15 16">
    <name type="scientific">Clostridium manihotivorum</name>
    <dbReference type="NCBI Taxonomy" id="2320868"/>
    <lineage>
        <taxon>Bacteria</taxon>
        <taxon>Bacillati</taxon>
        <taxon>Bacillota</taxon>
        <taxon>Clostridia</taxon>
        <taxon>Eubacteriales</taxon>
        <taxon>Clostridiaceae</taxon>
        <taxon>Clostridium</taxon>
    </lineage>
</organism>
<accession>A0A3R5TIA1</accession>
<dbReference type="GO" id="GO:0033202">
    <property type="term" value="C:DNA helicase complex"/>
    <property type="evidence" value="ECO:0007669"/>
    <property type="project" value="TreeGrafter"/>
</dbReference>
<dbReference type="SUPFAM" id="SSF52540">
    <property type="entry name" value="P-loop containing nucleoside triphosphate hydrolases"/>
    <property type="match status" value="1"/>
</dbReference>
<keyword evidence="16" id="KW-1185">Reference proteome</keyword>
<dbReference type="EMBL" id="CP025746">
    <property type="protein sequence ID" value="QAA34096.1"/>
    <property type="molecule type" value="Genomic_DNA"/>
</dbReference>
<dbReference type="GO" id="GO:0043138">
    <property type="term" value="F:3'-5' DNA helicase activity"/>
    <property type="evidence" value="ECO:0007669"/>
    <property type="project" value="UniProtKB-EC"/>
</dbReference>
<evidence type="ECO:0000256" key="11">
    <source>
        <dbReference type="PROSITE-ProRule" id="PRU00560"/>
    </source>
</evidence>
<evidence type="ECO:0000256" key="8">
    <source>
        <dbReference type="ARBA" id="ARBA00034617"/>
    </source>
</evidence>
<evidence type="ECO:0000256" key="6">
    <source>
        <dbReference type="ARBA" id="ARBA00023125"/>
    </source>
</evidence>
<dbReference type="GO" id="GO:0005524">
    <property type="term" value="F:ATP binding"/>
    <property type="evidence" value="ECO:0007669"/>
    <property type="project" value="UniProtKB-UniRule"/>
</dbReference>
<feature type="domain" description="UvrD-like helicase ATP-binding" evidence="13">
    <location>
        <begin position="2"/>
        <end position="270"/>
    </location>
</feature>
<evidence type="ECO:0000256" key="3">
    <source>
        <dbReference type="ARBA" id="ARBA00022801"/>
    </source>
</evidence>
<name>A0A3R5TIA1_9CLOT</name>
<dbReference type="GO" id="GO:0000725">
    <property type="term" value="P:recombinational repair"/>
    <property type="evidence" value="ECO:0007669"/>
    <property type="project" value="TreeGrafter"/>
</dbReference>
<dbReference type="Proteomes" id="UP000286268">
    <property type="component" value="Chromosome"/>
</dbReference>
<reference evidence="15 16" key="1">
    <citation type="submission" date="2018-01" db="EMBL/GenBank/DDBJ databases">
        <title>Genome Sequencing and Assembly of Anaerobacter polyendosporus strain CT4.</title>
        <authorList>
            <person name="Tachaapaikoon C."/>
            <person name="Sutheeworapong S."/>
            <person name="Jenjaroenpun P."/>
            <person name="Wongsurawat T."/>
            <person name="Nookeaw I."/>
            <person name="Cheawchanlertfa P."/>
            <person name="Kosugi A."/>
            <person name="Cheevadhanarak S."/>
            <person name="Ratanakhanokchai K."/>
        </authorList>
    </citation>
    <scope>NUCLEOTIDE SEQUENCE [LARGE SCALE GENOMIC DNA]</scope>
    <source>
        <strain evidence="15 16">CT4</strain>
    </source>
</reference>
<evidence type="ECO:0000259" key="13">
    <source>
        <dbReference type="PROSITE" id="PS51198"/>
    </source>
</evidence>
<dbReference type="KEGG" id="cmah:C1I91_22070"/>
<keyword evidence="3 11" id="KW-0378">Hydrolase</keyword>
<proteinExistence type="inferred from homology"/>
<gene>
    <name evidence="15" type="ORF">C1I91_22070</name>
</gene>
<dbReference type="Pfam" id="PF13361">
    <property type="entry name" value="UvrD_C"/>
    <property type="match status" value="1"/>
</dbReference>
<evidence type="ECO:0000256" key="5">
    <source>
        <dbReference type="ARBA" id="ARBA00022840"/>
    </source>
</evidence>
<evidence type="ECO:0000259" key="14">
    <source>
        <dbReference type="PROSITE" id="PS51217"/>
    </source>
</evidence>
<dbReference type="Gene3D" id="3.40.50.300">
    <property type="entry name" value="P-loop containing nucleotide triphosphate hydrolases"/>
    <property type="match status" value="2"/>
</dbReference>
<evidence type="ECO:0000256" key="1">
    <source>
        <dbReference type="ARBA" id="ARBA00009922"/>
    </source>
</evidence>
<dbReference type="AlphaFoldDB" id="A0A3R5TIA1"/>
<dbReference type="Pfam" id="PF00580">
    <property type="entry name" value="UvrD-helicase"/>
    <property type="match status" value="1"/>
</dbReference>